<dbReference type="EMBL" id="BPLQ01006056">
    <property type="protein sequence ID" value="GIY19682.1"/>
    <property type="molecule type" value="Genomic_DNA"/>
</dbReference>
<gene>
    <name evidence="2" type="ORF">CDAR_274571</name>
</gene>
<evidence type="ECO:0000313" key="3">
    <source>
        <dbReference type="Proteomes" id="UP001054837"/>
    </source>
</evidence>
<evidence type="ECO:0000256" key="1">
    <source>
        <dbReference type="SAM" id="MobiDB-lite"/>
    </source>
</evidence>
<comment type="caution">
    <text evidence="2">The sequence shown here is derived from an EMBL/GenBank/DDBJ whole genome shotgun (WGS) entry which is preliminary data.</text>
</comment>
<feature type="compositionally biased region" description="Low complexity" evidence="1">
    <location>
        <begin position="25"/>
        <end position="50"/>
    </location>
</feature>
<keyword evidence="3" id="KW-1185">Reference proteome</keyword>
<sequence>MFMHYALSYSARKRPVPYRRPTPSTPSSRSSWSYRSSPPHSPSTSPARALSLLSRSRSKSWSPVIRQKYEVALSTLLR</sequence>
<proteinExistence type="predicted"/>
<evidence type="ECO:0000313" key="2">
    <source>
        <dbReference type="EMBL" id="GIY19682.1"/>
    </source>
</evidence>
<dbReference type="AlphaFoldDB" id="A0AAV4RGU9"/>
<feature type="region of interest" description="Disordered" evidence="1">
    <location>
        <begin position="14"/>
        <end position="50"/>
    </location>
</feature>
<protein>
    <submittedName>
        <fullName evidence="2">Uncharacterized protein</fullName>
    </submittedName>
</protein>
<dbReference type="Proteomes" id="UP001054837">
    <property type="component" value="Unassembled WGS sequence"/>
</dbReference>
<name>A0AAV4RGU9_9ARAC</name>
<organism evidence="2 3">
    <name type="scientific">Caerostris darwini</name>
    <dbReference type="NCBI Taxonomy" id="1538125"/>
    <lineage>
        <taxon>Eukaryota</taxon>
        <taxon>Metazoa</taxon>
        <taxon>Ecdysozoa</taxon>
        <taxon>Arthropoda</taxon>
        <taxon>Chelicerata</taxon>
        <taxon>Arachnida</taxon>
        <taxon>Araneae</taxon>
        <taxon>Araneomorphae</taxon>
        <taxon>Entelegynae</taxon>
        <taxon>Araneoidea</taxon>
        <taxon>Araneidae</taxon>
        <taxon>Caerostris</taxon>
    </lineage>
</organism>
<reference evidence="2 3" key="1">
    <citation type="submission" date="2021-06" db="EMBL/GenBank/DDBJ databases">
        <title>Caerostris darwini draft genome.</title>
        <authorList>
            <person name="Kono N."/>
            <person name="Arakawa K."/>
        </authorList>
    </citation>
    <scope>NUCLEOTIDE SEQUENCE [LARGE SCALE GENOMIC DNA]</scope>
</reference>
<accession>A0AAV4RGU9</accession>